<evidence type="ECO:0000313" key="2">
    <source>
        <dbReference type="EMBL" id="KUJ24507.1"/>
    </source>
</evidence>
<dbReference type="RefSeq" id="XP_018078862.1">
    <property type="nucleotide sequence ID" value="XM_018206098.1"/>
</dbReference>
<feature type="compositionally biased region" description="Polar residues" evidence="1">
    <location>
        <begin position="17"/>
        <end position="34"/>
    </location>
</feature>
<reference evidence="2 3" key="1">
    <citation type="submission" date="2015-10" db="EMBL/GenBank/DDBJ databases">
        <title>Full genome of DAOMC 229536 Phialocephala scopiformis, a fungal endophyte of spruce producing the potent anti-insectan compound rugulosin.</title>
        <authorList>
            <consortium name="DOE Joint Genome Institute"/>
            <person name="Walker A.K."/>
            <person name="Frasz S.L."/>
            <person name="Seifert K.A."/>
            <person name="Miller J.D."/>
            <person name="Mondo S.J."/>
            <person name="Labutti K."/>
            <person name="Lipzen A."/>
            <person name="Dockter R."/>
            <person name="Kennedy M."/>
            <person name="Grigoriev I.V."/>
            <person name="Spatafora J.W."/>
        </authorList>
    </citation>
    <scope>NUCLEOTIDE SEQUENCE [LARGE SCALE GENOMIC DNA]</scope>
    <source>
        <strain evidence="2 3">CBS 120377</strain>
    </source>
</reference>
<feature type="compositionally biased region" description="Polar residues" evidence="1">
    <location>
        <begin position="85"/>
        <end position="94"/>
    </location>
</feature>
<keyword evidence="3" id="KW-1185">Reference proteome</keyword>
<proteinExistence type="predicted"/>
<dbReference type="EMBL" id="KQ947404">
    <property type="protein sequence ID" value="KUJ24507.1"/>
    <property type="molecule type" value="Genomic_DNA"/>
</dbReference>
<feature type="compositionally biased region" description="Basic and acidic residues" evidence="1">
    <location>
        <begin position="70"/>
        <end position="84"/>
    </location>
</feature>
<dbReference type="GeneID" id="28815824"/>
<dbReference type="AlphaFoldDB" id="A0A194XXH4"/>
<sequence length="94" mass="10440">MSSAPKRPLVKGPLQPPQSQSKSTSYAQRPTSKNEVFITSGKEQPTPVIEFNSQATPQPFLDLTIIPKRIQAEKQHRAEQDKKTQASASSQSRH</sequence>
<evidence type="ECO:0000256" key="1">
    <source>
        <dbReference type="SAM" id="MobiDB-lite"/>
    </source>
</evidence>
<evidence type="ECO:0000313" key="3">
    <source>
        <dbReference type="Proteomes" id="UP000070700"/>
    </source>
</evidence>
<dbReference type="Proteomes" id="UP000070700">
    <property type="component" value="Unassembled WGS sequence"/>
</dbReference>
<dbReference type="InParanoid" id="A0A194XXH4"/>
<dbReference type="KEGG" id="psco:LY89DRAFT_23953"/>
<protein>
    <submittedName>
        <fullName evidence="2">Uncharacterized protein</fullName>
    </submittedName>
</protein>
<accession>A0A194XXH4</accession>
<gene>
    <name evidence="2" type="ORF">LY89DRAFT_23953</name>
</gene>
<organism evidence="2 3">
    <name type="scientific">Mollisia scopiformis</name>
    <name type="common">Conifer needle endophyte fungus</name>
    <name type="synonym">Phialocephala scopiformis</name>
    <dbReference type="NCBI Taxonomy" id="149040"/>
    <lineage>
        <taxon>Eukaryota</taxon>
        <taxon>Fungi</taxon>
        <taxon>Dikarya</taxon>
        <taxon>Ascomycota</taxon>
        <taxon>Pezizomycotina</taxon>
        <taxon>Leotiomycetes</taxon>
        <taxon>Helotiales</taxon>
        <taxon>Mollisiaceae</taxon>
        <taxon>Mollisia</taxon>
    </lineage>
</organism>
<feature type="region of interest" description="Disordered" evidence="1">
    <location>
        <begin position="67"/>
        <end position="94"/>
    </location>
</feature>
<name>A0A194XXH4_MOLSC</name>
<feature type="region of interest" description="Disordered" evidence="1">
    <location>
        <begin position="1"/>
        <end position="45"/>
    </location>
</feature>
<dbReference type="OrthoDB" id="3513895at2759"/>